<name>A0A2P7S4K6_9HYPH</name>
<evidence type="ECO:0000256" key="1">
    <source>
        <dbReference type="SAM" id="MobiDB-lite"/>
    </source>
</evidence>
<reference evidence="2 3" key="1">
    <citation type="submission" date="2018-03" db="EMBL/GenBank/DDBJ databases">
        <title>The draft genome of Mesorhizobium soli JCM 19897.</title>
        <authorList>
            <person name="Li L."/>
            <person name="Liu L."/>
            <person name="Liang L."/>
            <person name="Wang T."/>
            <person name="Zhang X."/>
        </authorList>
    </citation>
    <scope>NUCLEOTIDE SEQUENCE [LARGE SCALE GENOMIC DNA]</scope>
    <source>
        <strain evidence="2 3">JCM 19897</strain>
    </source>
</reference>
<evidence type="ECO:0000313" key="3">
    <source>
        <dbReference type="Proteomes" id="UP000240653"/>
    </source>
</evidence>
<dbReference type="AlphaFoldDB" id="A0A2P7S4K6"/>
<gene>
    <name evidence="2" type="ORF">C7I85_22665</name>
</gene>
<organism evidence="2 3">
    <name type="scientific">Pseudaminobacter soli</name>
    <name type="common">ex Li et al. 2025</name>
    <dbReference type="NCBI Taxonomy" id="1295366"/>
    <lineage>
        <taxon>Bacteria</taxon>
        <taxon>Pseudomonadati</taxon>
        <taxon>Pseudomonadota</taxon>
        <taxon>Alphaproteobacteria</taxon>
        <taxon>Hyphomicrobiales</taxon>
        <taxon>Phyllobacteriaceae</taxon>
        <taxon>Pseudaminobacter</taxon>
    </lineage>
</organism>
<keyword evidence="3" id="KW-1185">Reference proteome</keyword>
<proteinExistence type="predicted"/>
<evidence type="ECO:0008006" key="4">
    <source>
        <dbReference type="Google" id="ProtNLM"/>
    </source>
</evidence>
<feature type="compositionally biased region" description="Gly residues" evidence="1">
    <location>
        <begin position="112"/>
        <end position="122"/>
    </location>
</feature>
<dbReference type="EMBL" id="PXYL01000014">
    <property type="protein sequence ID" value="PSJ57390.1"/>
    <property type="molecule type" value="Genomic_DNA"/>
</dbReference>
<feature type="compositionally biased region" description="Low complexity" evidence="1">
    <location>
        <begin position="98"/>
        <end position="111"/>
    </location>
</feature>
<sequence>MDRIAPAAQQAASGIQTALGNIDAGSATQAADAILTPFQDLPSKIDSILTSIKSVAQGGFSALSATVRELGGEITKMINSIIASLRQAAAEASKLRASGSSSSSSRSTGRGFSRGGYLGTGPGTSTSDSIPAWLSLGEFVIQAQAVRKFGVDFFASLNRGLLPAVKGFSSGGIVDGLRSRLSSFNIPQFANGGLVEHALASAGGGGGMKEFDLHLHMQGGVQVFRGLMSPAETATQMRKAVAASGNVSAGRRPGWYK</sequence>
<protein>
    <recommendedName>
        <fullName evidence="4">Bacteriophage tail tape measure C-terminal domain-containing protein</fullName>
    </recommendedName>
</protein>
<dbReference type="Proteomes" id="UP000240653">
    <property type="component" value="Unassembled WGS sequence"/>
</dbReference>
<comment type="caution">
    <text evidence="2">The sequence shown here is derived from an EMBL/GenBank/DDBJ whole genome shotgun (WGS) entry which is preliminary data.</text>
</comment>
<accession>A0A2P7S4K6</accession>
<feature type="region of interest" description="Disordered" evidence="1">
    <location>
        <begin position="96"/>
        <end position="123"/>
    </location>
</feature>
<evidence type="ECO:0000313" key="2">
    <source>
        <dbReference type="EMBL" id="PSJ57390.1"/>
    </source>
</evidence>